<accession>A0A512IR90</accession>
<dbReference type="RefSeq" id="WP_147079319.1">
    <property type="nucleotide sequence ID" value="NZ_BJZT01000028.1"/>
</dbReference>
<evidence type="ECO:0008006" key="4">
    <source>
        <dbReference type="Google" id="ProtNLM"/>
    </source>
</evidence>
<evidence type="ECO:0000313" key="2">
    <source>
        <dbReference type="EMBL" id="GEP00235.1"/>
    </source>
</evidence>
<feature type="signal peptide" evidence="1">
    <location>
        <begin position="1"/>
        <end position="20"/>
    </location>
</feature>
<sequence>MLVRITLALVTGLGATAAFAAPAAAPATRETLKQYCTGDYLNYCSDYAADTPELKACFKQNNAKLTPDCRAAIASYTKAQKRG</sequence>
<proteinExistence type="predicted"/>
<evidence type="ECO:0000256" key="1">
    <source>
        <dbReference type="SAM" id="SignalP"/>
    </source>
</evidence>
<comment type="caution">
    <text evidence="2">The sequence shown here is derived from an EMBL/GenBank/DDBJ whole genome shotgun (WGS) entry which is preliminary data.</text>
</comment>
<dbReference type="AlphaFoldDB" id="A0A512IR90"/>
<organism evidence="2 3">
    <name type="scientific">Methylobacterium haplocladii</name>
    <dbReference type="NCBI Taxonomy" id="1176176"/>
    <lineage>
        <taxon>Bacteria</taxon>
        <taxon>Pseudomonadati</taxon>
        <taxon>Pseudomonadota</taxon>
        <taxon>Alphaproteobacteria</taxon>
        <taxon>Hyphomicrobiales</taxon>
        <taxon>Methylobacteriaceae</taxon>
        <taxon>Methylobacterium</taxon>
    </lineage>
</organism>
<reference evidence="2 3" key="1">
    <citation type="submission" date="2019-07" db="EMBL/GenBank/DDBJ databases">
        <title>Whole genome shotgun sequence of Methylobacterium haplocladii NBRC 107714.</title>
        <authorList>
            <person name="Hosoyama A."/>
            <person name="Uohara A."/>
            <person name="Ohji S."/>
            <person name="Ichikawa N."/>
        </authorList>
    </citation>
    <scope>NUCLEOTIDE SEQUENCE [LARGE SCALE GENOMIC DNA]</scope>
    <source>
        <strain evidence="2 3">NBRC 107714</strain>
    </source>
</reference>
<feature type="chain" id="PRO_5021734065" description="3',5'-cyclic-nucleotide phosphodiesterase" evidence="1">
    <location>
        <begin position="21"/>
        <end position="83"/>
    </location>
</feature>
<name>A0A512IR90_9HYPH</name>
<dbReference type="EMBL" id="BJZT01000028">
    <property type="protein sequence ID" value="GEP00235.1"/>
    <property type="molecule type" value="Genomic_DNA"/>
</dbReference>
<keyword evidence="3" id="KW-1185">Reference proteome</keyword>
<gene>
    <name evidence="2" type="ORF">MHA02_26220</name>
</gene>
<evidence type="ECO:0000313" key="3">
    <source>
        <dbReference type="Proteomes" id="UP000321258"/>
    </source>
</evidence>
<dbReference type="OrthoDB" id="7998990at2"/>
<dbReference type="Proteomes" id="UP000321258">
    <property type="component" value="Unassembled WGS sequence"/>
</dbReference>
<protein>
    <recommendedName>
        <fullName evidence="4">3',5'-cyclic-nucleotide phosphodiesterase</fullName>
    </recommendedName>
</protein>
<keyword evidence="1" id="KW-0732">Signal</keyword>